<dbReference type="Pfam" id="PF17131">
    <property type="entry name" value="LolA_like"/>
    <property type="match status" value="1"/>
</dbReference>
<feature type="domain" description="Uncharacterized protein TP-0789" evidence="2">
    <location>
        <begin position="102"/>
        <end position="197"/>
    </location>
</feature>
<keyword evidence="1" id="KW-0732">Signal</keyword>
<feature type="signal peptide" evidence="1">
    <location>
        <begin position="1"/>
        <end position="20"/>
    </location>
</feature>
<reference evidence="3 4" key="1">
    <citation type="journal article" date="2014" name="PLoS ONE">
        <title>Physiological and genomic features of a novel sulfur-oxidizing gammaproteobacterium belonging to a previously uncultivated symbiotic lineage isolated from a hydrothermal vent.</title>
        <authorList>
            <person name="Nunoura T."/>
            <person name="Takaki Y."/>
            <person name="Kazama H."/>
            <person name="Kakuta J."/>
            <person name="Shimamura S."/>
            <person name="Makita H."/>
            <person name="Hirai M."/>
            <person name="Miyazaki M."/>
            <person name="Takai K."/>
        </authorList>
    </citation>
    <scope>NUCLEOTIDE SEQUENCE [LARGE SCALE GENOMIC DNA]</scope>
    <source>
        <strain evidence="3 4">Hiromi1</strain>
    </source>
</reference>
<dbReference type="AlphaFoldDB" id="A0A7U6JIL4"/>
<name>A0A7U6JIL4_9GAMM</name>
<sequence>MIIRTLCASILLLFISHAWALKAPPYPQGELNGQQIAEQVYAVSHGLLVRNAESKQHGKEVAVLVNRAPLERRKNGRRPIVNTFETYGNSHPRNPELDSMQMAIIKSGKAKGTGILFVSYTNQEKSGIMSVWLPALRKIRRINEPSYEDTWVGTNLTYGELVLRKPEDEVHELLRKDIFQDCLPVMTLGPKEVSRYTRKLPTSQCGHKDKAVYVVKSTTKFKNWWYDYHISEIDTRTFAIYRTVYYKAGKKIKTIVIDWQSLDQEDPRIQYPRYIYAITHDSGVDSMVYVPRSTIQLNQDLPDEFWSEATLKKFGKR</sequence>
<gene>
    <name evidence="3" type="ORF">TBH_C2080</name>
</gene>
<proteinExistence type="predicted"/>
<keyword evidence="4" id="KW-1185">Reference proteome</keyword>
<feature type="chain" id="PRO_5031255726" description="Uncharacterized protein TP-0789 domain-containing protein" evidence="1">
    <location>
        <begin position="21"/>
        <end position="317"/>
    </location>
</feature>
<organism evidence="3 4">
    <name type="scientific">Thiolapillus brandeum</name>
    <dbReference type="NCBI Taxonomy" id="1076588"/>
    <lineage>
        <taxon>Bacteria</taxon>
        <taxon>Pseudomonadati</taxon>
        <taxon>Pseudomonadota</taxon>
        <taxon>Gammaproteobacteria</taxon>
        <taxon>Chromatiales</taxon>
        <taxon>Sedimenticolaceae</taxon>
        <taxon>Thiolapillus</taxon>
    </lineage>
</organism>
<evidence type="ECO:0000259" key="2">
    <source>
        <dbReference type="Pfam" id="PF17131"/>
    </source>
</evidence>
<accession>A0A7U6JIL4</accession>
<dbReference type="KEGG" id="tbn:TBH_C2080"/>
<dbReference type="Gene3D" id="2.50.20.10">
    <property type="entry name" value="Lipoprotein localisation LolA/LolB/LppX"/>
    <property type="match status" value="1"/>
</dbReference>
<evidence type="ECO:0000313" key="4">
    <source>
        <dbReference type="Proteomes" id="UP000031631"/>
    </source>
</evidence>
<dbReference type="InterPro" id="IPR033399">
    <property type="entry name" value="TP_0789-like"/>
</dbReference>
<dbReference type="CDD" id="cd16329">
    <property type="entry name" value="LolA_like"/>
    <property type="match status" value="1"/>
</dbReference>
<evidence type="ECO:0000256" key="1">
    <source>
        <dbReference type="SAM" id="SignalP"/>
    </source>
</evidence>
<dbReference type="RefSeq" id="WP_041068263.1">
    <property type="nucleotide sequence ID" value="NZ_AP012273.1"/>
</dbReference>
<protein>
    <recommendedName>
        <fullName evidence="2">Uncharacterized protein TP-0789 domain-containing protein</fullName>
    </recommendedName>
</protein>
<dbReference type="EMBL" id="AP012273">
    <property type="protein sequence ID" value="BAO44992.1"/>
    <property type="molecule type" value="Genomic_DNA"/>
</dbReference>
<dbReference type="OrthoDB" id="5776086at2"/>
<dbReference type="Proteomes" id="UP000031631">
    <property type="component" value="Chromosome"/>
</dbReference>
<evidence type="ECO:0000313" key="3">
    <source>
        <dbReference type="EMBL" id="BAO44992.1"/>
    </source>
</evidence>